<reference evidence="2" key="1">
    <citation type="submission" date="2023-03" db="EMBL/GenBank/DDBJ databases">
        <authorList>
            <person name="Steffen K."/>
            <person name="Cardenas P."/>
        </authorList>
    </citation>
    <scope>NUCLEOTIDE SEQUENCE</scope>
</reference>
<gene>
    <name evidence="2" type="ORF">GBAR_LOCUS8996</name>
</gene>
<evidence type="ECO:0000256" key="1">
    <source>
        <dbReference type="SAM" id="SignalP"/>
    </source>
</evidence>
<protein>
    <submittedName>
        <fullName evidence="2">Uncharacterized protein</fullName>
    </submittedName>
</protein>
<evidence type="ECO:0000313" key="2">
    <source>
        <dbReference type="EMBL" id="CAI8014390.1"/>
    </source>
</evidence>
<feature type="chain" id="PRO_5041464432" evidence="1">
    <location>
        <begin position="29"/>
        <end position="218"/>
    </location>
</feature>
<organism evidence="2 3">
    <name type="scientific">Geodia barretti</name>
    <name type="common">Barrett's horny sponge</name>
    <dbReference type="NCBI Taxonomy" id="519541"/>
    <lineage>
        <taxon>Eukaryota</taxon>
        <taxon>Metazoa</taxon>
        <taxon>Porifera</taxon>
        <taxon>Demospongiae</taxon>
        <taxon>Heteroscleromorpha</taxon>
        <taxon>Tetractinellida</taxon>
        <taxon>Astrophorina</taxon>
        <taxon>Geodiidae</taxon>
        <taxon>Geodia</taxon>
    </lineage>
</organism>
<accession>A0AA35RMQ4</accession>
<feature type="signal peptide" evidence="1">
    <location>
        <begin position="1"/>
        <end position="28"/>
    </location>
</feature>
<keyword evidence="3" id="KW-1185">Reference proteome</keyword>
<dbReference type="Proteomes" id="UP001174909">
    <property type="component" value="Unassembled WGS sequence"/>
</dbReference>
<name>A0AA35RMQ4_GEOBA</name>
<evidence type="ECO:0000313" key="3">
    <source>
        <dbReference type="Proteomes" id="UP001174909"/>
    </source>
</evidence>
<comment type="caution">
    <text evidence="2">The sequence shown here is derived from an EMBL/GenBank/DDBJ whole genome shotgun (WGS) entry which is preliminary data.</text>
</comment>
<dbReference type="AlphaFoldDB" id="A0AA35RMQ4"/>
<sequence>MISPTNLLARWWVVFVLVAVVTTGVALACSSQSPNIGKFYKGRILHISVAAMERTDELRWTTSPRNAAPGNTDGTLYKLTPERPDHELVLLRVKVENHTATNAAVNVDEQSAQLRDFLQGRYFPVNVGERAEPAGVPEKPGDHCTVPVNPEKPTVCVEFLWNQTFEETQPDGETKLVQYSQQLPQGTGLDGWMVFEVPQDTMIRSIRWAAGDTVTIDF</sequence>
<keyword evidence="1" id="KW-0732">Signal</keyword>
<dbReference type="EMBL" id="CASHTH010001358">
    <property type="protein sequence ID" value="CAI8014390.1"/>
    <property type="molecule type" value="Genomic_DNA"/>
</dbReference>
<proteinExistence type="predicted"/>